<gene>
    <name evidence="1" type="ORF">ES288_D07G224700v1</name>
</gene>
<name>A0A5D2BZC7_GOSDA</name>
<keyword evidence="2" id="KW-1185">Reference proteome</keyword>
<organism evidence="1 2">
    <name type="scientific">Gossypium darwinii</name>
    <name type="common">Darwin's cotton</name>
    <name type="synonym">Gossypium barbadense var. darwinii</name>
    <dbReference type="NCBI Taxonomy" id="34276"/>
    <lineage>
        <taxon>Eukaryota</taxon>
        <taxon>Viridiplantae</taxon>
        <taxon>Streptophyta</taxon>
        <taxon>Embryophyta</taxon>
        <taxon>Tracheophyta</taxon>
        <taxon>Spermatophyta</taxon>
        <taxon>Magnoliopsida</taxon>
        <taxon>eudicotyledons</taxon>
        <taxon>Gunneridae</taxon>
        <taxon>Pentapetalae</taxon>
        <taxon>rosids</taxon>
        <taxon>malvids</taxon>
        <taxon>Malvales</taxon>
        <taxon>Malvaceae</taxon>
        <taxon>Malvoideae</taxon>
        <taxon>Gossypium</taxon>
    </lineage>
</organism>
<dbReference type="EMBL" id="CM017707">
    <property type="protein sequence ID" value="TYG62369.1"/>
    <property type="molecule type" value="Genomic_DNA"/>
</dbReference>
<evidence type="ECO:0000313" key="1">
    <source>
        <dbReference type="EMBL" id="TYG62369.1"/>
    </source>
</evidence>
<evidence type="ECO:0000313" key="2">
    <source>
        <dbReference type="Proteomes" id="UP000323506"/>
    </source>
</evidence>
<proteinExistence type="predicted"/>
<dbReference type="Proteomes" id="UP000323506">
    <property type="component" value="Chromosome D07"/>
</dbReference>
<reference evidence="1 2" key="1">
    <citation type="submission" date="2019-06" db="EMBL/GenBank/DDBJ databases">
        <title>WGS assembly of Gossypium darwinii.</title>
        <authorList>
            <person name="Chen Z.J."/>
            <person name="Sreedasyam A."/>
            <person name="Ando A."/>
            <person name="Song Q."/>
            <person name="De L."/>
            <person name="Hulse-Kemp A."/>
            <person name="Ding M."/>
            <person name="Ye W."/>
            <person name="Kirkbride R."/>
            <person name="Jenkins J."/>
            <person name="Plott C."/>
            <person name="Lovell J."/>
            <person name="Lin Y.-M."/>
            <person name="Vaughn R."/>
            <person name="Liu B."/>
            <person name="Li W."/>
            <person name="Simpson S."/>
            <person name="Scheffler B."/>
            <person name="Saski C."/>
            <person name="Grover C."/>
            <person name="Hu G."/>
            <person name="Conover J."/>
            <person name="Carlson J."/>
            <person name="Shu S."/>
            <person name="Boston L."/>
            <person name="Williams M."/>
            <person name="Peterson D."/>
            <person name="Mcgee K."/>
            <person name="Jones D."/>
            <person name="Wendel J."/>
            <person name="Stelly D."/>
            <person name="Grimwood J."/>
            <person name="Schmutz J."/>
        </authorList>
    </citation>
    <scope>NUCLEOTIDE SEQUENCE [LARGE SCALE GENOMIC DNA]</scope>
    <source>
        <strain evidence="1">1808015.09</strain>
    </source>
</reference>
<dbReference type="AlphaFoldDB" id="A0A5D2BZC7"/>
<accession>A0A5D2BZC7</accession>
<protein>
    <submittedName>
        <fullName evidence="1">Uncharacterized protein</fullName>
    </submittedName>
</protein>
<sequence length="31" mass="3575">MACYQTNHFPALFPGIGTNLIKLLRMPWLID</sequence>